<dbReference type="PANTHER" id="PTHR10529">
    <property type="entry name" value="AP COMPLEX SUBUNIT MU"/>
    <property type="match status" value="1"/>
</dbReference>
<feature type="domain" description="MHD" evidence="8">
    <location>
        <begin position="170"/>
        <end position="422"/>
    </location>
</feature>
<organism evidence="9 10">
    <name type="scientific">Intoshia linei</name>
    <dbReference type="NCBI Taxonomy" id="1819745"/>
    <lineage>
        <taxon>Eukaryota</taxon>
        <taxon>Metazoa</taxon>
        <taxon>Spiralia</taxon>
        <taxon>Lophotrochozoa</taxon>
        <taxon>Mesozoa</taxon>
        <taxon>Orthonectida</taxon>
        <taxon>Rhopaluridae</taxon>
        <taxon>Intoshia</taxon>
    </lineage>
</organism>
<dbReference type="InterPro" id="IPR001392">
    <property type="entry name" value="Clathrin_mu"/>
</dbReference>
<evidence type="ECO:0000256" key="2">
    <source>
        <dbReference type="ARBA" id="ARBA00005324"/>
    </source>
</evidence>
<evidence type="ECO:0000256" key="3">
    <source>
        <dbReference type="ARBA" id="ARBA00022448"/>
    </source>
</evidence>
<evidence type="ECO:0000256" key="4">
    <source>
        <dbReference type="ARBA" id="ARBA00022927"/>
    </source>
</evidence>
<evidence type="ECO:0000256" key="1">
    <source>
        <dbReference type="ARBA" id="ARBA00004145"/>
    </source>
</evidence>
<name>A0A177AW20_9BILA</name>
<comment type="caution">
    <text evidence="9">The sequence shown here is derived from an EMBL/GenBank/DDBJ whole genome shotgun (WGS) entry which is preliminary data.</text>
</comment>
<accession>A0A177AW20</accession>
<dbReference type="Proteomes" id="UP000078046">
    <property type="component" value="Unassembled WGS sequence"/>
</dbReference>
<dbReference type="GO" id="GO:0030131">
    <property type="term" value="C:clathrin adaptor complex"/>
    <property type="evidence" value="ECO:0007669"/>
    <property type="project" value="UniProtKB-UniRule"/>
</dbReference>
<evidence type="ECO:0000313" key="10">
    <source>
        <dbReference type="Proteomes" id="UP000078046"/>
    </source>
</evidence>
<dbReference type="InterPro" id="IPR050431">
    <property type="entry name" value="Adaptor_comp_med_subunit"/>
</dbReference>
<dbReference type="CDD" id="cd14835">
    <property type="entry name" value="AP1_Mu_N"/>
    <property type="match status" value="1"/>
</dbReference>
<dbReference type="EMBL" id="LWCA01001059">
    <property type="protein sequence ID" value="OAF66030.1"/>
    <property type="molecule type" value="Genomic_DNA"/>
</dbReference>
<dbReference type="GO" id="GO:0016192">
    <property type="term" value="P:vesicle-mediated transport"/>
    <property type="evidence" value="ECO:0007669"/>
    <property type="project" value="InterPro"/>
</dbReference>
<comment type="subcellular location">
    <subcellularLocation>
        <location evidence="1">Cytoplasmic vesicle</location>
        <location evidence="1">Clathrin-coated vesicle membrane</location>
        <topology evidence="1">Peripheral membrane protein</topology>
        <orientation evidence="1">Cytoplasmic side</orientation>
    </subcellularLocation>
</comment>
<dbReference type="GO" id="GO:0030665">
    <property type="term" value="C:clathrin-coated vesicle membrane"/>
    <property type="evidence" value="ECO:0007669"/>
    <property type="project" value="UniProtKB-SubCell"/>
</dbReference>
<sequence>MPISAVYILDIKGSVLLFRDYRGEISSTQIDKFFPLFLENEENGTMTPILYCPESKCSYFYIRYSNIFFVAVTIKNLNACMCFLFLYKVVDIFKEYFKELEEESIRDNFVIIYELLDEIMDFGYPQTTESNILQEYITQESFKLIQQQAQIPKTVTAIVSWRKDNIYYRKNEIFIDVFEYVDLLITARGHTLRNDISGAVKIKSCLSGMPELRLGLNDRILFNSIGRKSKSVELDDIKFHQCVRLSRFGHDRTILFVPPDGNFDLMTYRVNTNSRPLILVDSYIEKYGSTRIEYTIKIRSQFKKKSFAKNVKVIVPAPSDSECPSFKTTIGHVVYHPQDNSIIWSIHSLQGGKEQVLKANIHLPSIRSYEEDTYPPIRVKFEIPYFTISGIQIRYIKIMERSGYEGLPWIRYITKAGDYLVRMK</sequence>
<keyword evidence="6" id="KW-0968">Cytoplasmic vesicle</keyword>
<dbReference type="Pfam" id="PF01217">
    <property type="entry name" value="Clat_adaptor_s"/>
    <property type="match status" value="1"/>
</dbReference>
<dbReference type="InterPro" id="IPR036168">
    <property type="entry name" value="AP2_Mu_C_sf"/>
</dbReference>
<keyword evidence="5" id="KW-0472">Membrane</keyword>
<dbReference type="Gene3D" id="2.60.40.1170">
    <property type="entry name" value="Mu homology domain, subdomain B"/>
    <property type="match status" value="2"/>
</dbReference>
<dbReference type="CDD" id="cd09250">
    <property type="entry name" value="AP-1_Mu1_Cterm"/>
    <property type="match status" value="1"/>
</dbReference>
<proteinExistence type="inferred from homology"/>
<evidence type="ECO:0000256" key="5">
    <source>
        <dbReference type="ARBA" id="ARBA00023136"/>
    </source>
</evidence>
<dbReference type="SUPFAM" id="SSF64356">
    <property type="entry name" value="SNARE-like"/>
    <property type="match status" value="1"/>
</dbReference>
<dbReference type="PIRSF" id="PIRSF005992">
    <property type="entry name" value="Clathrin_mu"/>
    <property type="match status" value="1"/>
</dbReference>
<dbReference type="Gene3D" id="3.30.450.60">
    <property type="match status" value="1"/>
</dbReference>
<comment type="similarity">
    <text evidence="2 7">Belongs to the adaptor complexes medium subunit family.</text>
</comment>
<dbReference type="SUPFAM" id="SSF49447">
    <property type="entry name" value="Second domain of Mu2 adaptin subunit (ap50) of ap2 adaptor"/>
    <property type="match status" value="1"/>
</dbReference>
<keyword evidence="3 7" id="KW-0813">Transport</keyword>
<evidence type="ECO:0000256" key="7">
    <source>
        <dbReference type="PIRNR" id="PIRNR005992"/>
    </source>
</evidence>
<dbReference type="GO" id="GO:0006886">
    <property type="term" value="P:intracellular protein transport"/>
    <property type="evidence" value="ECO:0007669"/>
    <property type="project" value="UniProtKB-UniRule"/>
</dbReference>
<dbReference type="InterPro" id="IPR028565">
    <property type="entry name" value="MHD"/>
</dbReference>
<evidence type="ECO:0000259" key="8">
    <source>
        <dbReference type="PROSITE" id="PS51072"/>
    </source>
</evidence>
<evidence type="ECO:0000313" key="9">
    <source>
        <dbReference type="EMBL" id="OAF66030.1"/>
    </source>
</evidence>
<reference evidence="9 10" key="1">
    <citation type="submission" date="2016-04" db="EMBL/GenBank/DDBJ databases">
        <title>The genome of Intoshia linei affirms orthonectids as highly simplified spiralians.</title>
        <authorList>
            <person name="Mikhailov K.V."/>
            <person name="Slusarev G.S."/>
            <person name="Nikitin M.A."/>
            <person name="Logacheva M.D."/>
            <person name="Penin A."/>
            <person name="Aleoshin V."/>
            <person name="Panchin Y.V."/>
        </authorList>
    </citation>
    <scope>NUCLEOTIDE SEQUENCE [LARGE SCALE GENOMIC DNA]</scope>
    <source>
        <strain evidence="9">Intl2013</strain>
        <tissue evidence="9">Whole animal</tissue>
    </source>
</reference>
<dbReference type="PRINTS" id="PR00314">
    <property type="entry name" value="CLATHRINADPT"/>
</dbReference>
<dbReference type="PROSITE" id="PS51072">
    <property type="entry name" value="MHD"/>
    <property type="match status" value="1"/>
</dbReference>
<dbReference type="OrthoDB" id="10259133at2759"/>
<dbReference type="Pfam" id="PF00928">
    <property type="entry name" value="Adap_comp_sub"/>
    <property type="match status" value="1"/>
</dbReference>
<dbReference type="InterPro" id="IPR011012">
    <property type="entry name" value="Longin-like_dom_sf"/>
</dbReference>
<evidence type="ECO:0000256" key="6">
    <source>
        <dbReference type="ARBA" id="ARBA00023329"/>
    </source>
</evidence>
<gene>
    <name evidence="9" type="ORF">A3Q56_06211</name>
</gene>
<keyword evidence="4 7" id="KW-0653">Protein transport</keyword>
<protein>
    <submittedName>
        <fullName evidence="9">AP-1 complex subunit mu-1</fullName>
    </submittedName>
</protein>
<dbReference type="AlphaFoldDB" id="A0A177AW20"/>
<dbReference type="FunFam" id="3.30.450.60:FF:000006">
    <property type="entry name" value="AP-1 complex subunit mu-1 isoform 1"/>
    <property type="match status" value="1"/>
</dbReference>
<dbReference type="InterPro" id="IPR022775">
    <property type="entry name" value="AP_mu_sigma_su"/>
</dbReference>
<keyword evidence="10" id="KW-1185">Reference proteome</keyword>